<comment type="similarity">
    <text evidence="6">Belongs to the class I-like SAM-binding methyltransferase superfamily. RNA M5U methyltransferase family.</text>
</comment>
<feature type="active site" description="Nucleophile" evidence="6">
    <location>
        <position position="448"/>
    </location>
</feature>
<reference evidence="7" key="1">
    <citation type="journal article" date="2021" name="PeerJ">
        <title>Extensive microbial diversity within the chicken gut microbiome revealed by metagenomics and culture.</title>
        <authorList>
            <person name="Gilroy R."/>
            <person name="Ravi A."/>
            <person name="Getino M."/>
            <person name="Pursley I."/>
            <person name="Horton D.L."/>
            <person name="Alikhan N.F."/>
            <person name="Baker D."/>
            <person name="Gharbi K."/>
            <person name="Hall N."/>
            <person name="Watson M."/>
            <person name="Adriaenssens E.M."/>
            <person name="Foster-Nyarko E."/>
            <person name="Jarju S."/>
            <person name="Secka A."/>
            <person name="Antonio M."/>
            <person name="Oren A."/>
            <person name="Chaudhuri R.R."/>
            <person name="La Ragione R."/>
            <person name="Hildebrand F."/>
            <person name="Pallen M.J."/>
        </authorList>
    </citation>
    <scope>NUCLEOTIDE SEQUENCE</scope>
    <source>
        <strain evidence="7">687</strain>
    </source>
</reference>
<keyword evidence="1" id="KW-0004">4Fe-4S</keyword>
<feature type="binding site" evidence="6">
    <location>
        <position position="374"/>
    </location>
    <ligand>
        <name>S-adenosyl-L-methionine</name>
        <dbReference type="ChEBI" id="CHEBI:59789"/>
    </ligand>
</feature>
<dbReference type="GO" id="GO:0070041">
    <property type="term" value="F:rRNA (uridine-C5-)-methyltransferase activity"/>
    <property type="evidence" value="ECO:0007669"/>
    <property type="project" value="TreeGrafter"/>
</dbReference>
<dbReference type="Gene3D" id="2.40.50.140">
    <property type="entry name" value="Nucleic acid-binding proteins"/>
    <property type="match status" value="1"/>
</dbReference>
<name>A0A9E2KQA7_9GAMM</name>
<dbReference type="CDD" id="cd02440">
    <property type="entry name" value="AdoMet_MTases"/>
    <property type="match status" value="1"/>
</dbReference>
<dbReference type="InterPro" id="IPR012340">
    <property type="entry name" value="NA-bd_OB-fold"/>
</dbReference>
<dbReference type="GO" id="GO:0070475">
    <property type="term" value="P:rRNA base methylation"/>
    <property type="evidence" value="ECO:0007669"/>
    <property type="project" value="TreeGrafter"/>
</dbReference>
<reference evidence="7" key="2">
    <citation type="submission" date="2021-04" db="EMBL/GenBank/DDBJ databases">
        <authorList>
            <person name="Gilroy R."/>
        </authorList>
    </citation>
    <scope>NUCLEOTIDE SEQUENCE</scope>
    <source>
        <strain evidence="7">687</strain>
    </source>
</reference>
<feature type="binding site" evidence="6">
    <location>
        <position position="353"/>
    </location>
    <ligand>
        <name>S-adenosyl-L-methionine</name>
        <dbReference type="ChEBI" id="CHEBI:59789"/>
    </ligand>
</feature>
<dbReference type="SUPFAM" id="SSF50249">
    <property type="entry name" value="Nucleic acid-binding proteins"/>
    <property type="match status" value="1"/>
</dbReference>
<dbReference type="InterPro" id="IPR010280">
    <property type="entry name" value="U5_MeTrfase_fam"/>
</dbReference>
<dbReference type="PANTHER" id="PTHR11061:SF49">
    <property type="entry name" value="23S RRNA (URACIL(1939)-C(5))-METHYLTRANSFERASE RLMD"/>
    <property type="match status" value="1"/>
</dbReference>
<evidence type="ECO:0000256" key="2">
    <source>
        <dbReference type="ARBA" id="ARBA00022603"/>
    </source>
</evidence>
<evidence type="ECO:0000256" key="3">
    <source>
        <dbReference type="ARBA" id="ARBA00022679"/>
    </source>
</evidence>
<organism evidence="7 8">
    <name type="scientific">Candidatus Anaerobiospirillum merdipullorum</name>
    <dbReference type="NCBI Taxonomy" id="2838450"/>
    <lineage>
        <taxon>Bacteria</taxon>
        <taxon>Pseudomonadati</taxon>
        <taxon>Pseudomonadota</taxon>
        <taxon>Gammaproteobacteria</taxon>
        <taxon>Aeromonadales</taxon>
        <taxon>Succinivibrionaceae</taxon>
        <taxon>Anaerobiospirillum</taxon>
    </lineage>
</organism>
<evidence type="ECO:0000256" key="4">
    <source>
        <dbReference type="ARBA" id="ARBA00022691"/>
    </source>
</evidence>
<gene>
    <name evidence="7" type="ORF">IAA31_06365</name>
</gene>
<dbReference type="Pfam" id="PF05958">
    <property type="entry name" value="tRNA_U5-meth_tr"/>
    <property type="match status" value="1"/>
</dbReference>
<evidence type="ECO:0000256" key="6">
    <source>
        <dbReference type="PROSITE-ProRule" id="PRU01024"/>
    </source>
</evidence>
<dbReference type="InterPro" id="IPR029063">
    <property type="entry name" value="SAM-dependent_MTases_sf"/>
</dbReference>
<keyword evidence="3 6" id="KW-0808">Transferase</keyword>
<comment type="caution">
    <text evidence="7">The sequence shown here is derived from an EMBL/GenBank/DDBJ whole genome shotgun (WGS) entry which is preliminary data.</text>
</comment>
<keyword evidence="5" id="KW-0411">Iron-sulfur</keyword>
<evidence type="ECO:0000313" key="8">
    <source>
        <dbReference type="Proteomes" id="UP000824150"/>
    </source>
</evidence>
<keyword evidence="2 6" id="KW-0489">Methyltransferase</keyword>
<dbReference type="Proteomes" id="UP000824150">
    <property type="component" value="Unassembled WGS sequence"/>
</dbReference>
<feature type="binding site" evidence="6">
    <location>
        <position position="422"/>
    </location>
    <ligand>
        <name>S-adenosyl-L-methionine</name>
        <dbReference type="ChEBI" id="CHEBI:59789"/>
    </ligand>
</feature>
<protein>
    <submittedName>
        <fullName evidence="7">Methyltransferase domain-containing protein</fullName>
    </submittedName>
</protein>
<dbReference type="GO" id="GO:0051539">
    <property type="term" value="F:4 iron, 4 sulfur cluster binding"/>
    <property type="evidence" value="ECO:0007669"/>
    <property type="project" value="UniProtKB-KW"/>
</dbReference>
<accession>A0A9E2KQA7</accession>
<keyword evidence="1" id="KW-0408">Iron</keyword>
<proteinExistence type="inferred from homology"/>
<keyword evidence="4 6" id="KW-0949">S-adenosyl-L-methionine</keyword>
<dbReference type="SUPFAM" id="SSF53335">
    <property type="entry name" value="S-adenosyl-L-methionine-dependent methyltransferases"/>
    <property type="match status" value="1"/>
</dbReference>
<evidence type="ECO:0000256" key="1">
    <source>
        <dbReference type="ARBA" id="ARBA00022485"/>
    </source>
</evidence>
<sequence length="490" mass="53973">MAIFYKAAPKHKTLKSFIGTCSDLDLHGRGVVKAQDKTWFVANLLPGEEAQLQPENVKAQSGTARVLKLLKVSTLRRPSDCPHAVRCGGCSLQHLPPQEALRSKLEGICRLFKKNCSLDLGTPNFVEHGNELGYRRACRLAVRFNHGQVELGFRGKFSHEIEAIDSCKVLTPRLNALLPKLGSVLNALKLKRRLGHVELIDSDGAVGLLIRFTAIMPHEDENLLKAFGEDEQLVIAVQEPTAAALAKIKQETQQAVKRMPASRRRKDTLSIASNTLTTDEVAALLGMEQAETTERIITSNASELYLQNGNCRLNFLPSAFVQVNRQMNERMLAQVKAAVEPYMHTHATVLDLFCGLGNFSFALASQGAKVVGVDVVKSMIERAQSNAQVAGLTAMKFVTANLEEEFEQQSWAKQSYAVAILDPGRAGAKRATCFLSKLKPELIVMISCNPLAASRDSVELLQAGYKLQSWGVVDMFPRTAHIELMLVFKK</sequence>
<dbReference type="Gene3D" id="2.40.50.1070">
    <property type="match status" value="1"/>
</dbReference>
<dbReference type="AlphaFoldDB" id="A0A9E2KQA7"/>
<feature type="binding site" evidence="6">
    <location>
        <position position="322"/>
    </location>
    <ligand>
        <name>S-adenosyl-L-methionine</name>
        <dbReference type="ChEBI" id="CHEBI:59789"/>
    </ligand>
</feature>
<dbReference type="PANTHER" id="PTHR11061">
    <property type="entry name" value="RNA M5U METHYLTRANSFERASE"/>
    <property type="match status" value="1"/>
</dbReference>
<dbReference type="EMBL" id="JAHLFG010000068">
    <property type="protein sequence ID" value="MBU3827097.1"/>
    <property type="molecule type" value="Genomic_DNA"/>
</dbReference>
<dbReference type="Gene3D" id="3.40.50.150">
    <property type="entry name" value="Vaccinia Virus protein VP39"/>
    <property type="match status" value="1"/>
</dbReference>
<evidence type="ECO:0000313" key="7">
    <source>
        <dbReference type="EMBL" id="MBU3827097.1"/>
    </source>
</evidence>
<keyword evidence="1" id="KW-0479">Metal-binding</keyword>
<dbReference type="PROSITE" id="PS51687">
    <property type="entry name" value="SAM_MT_RNA_M5U"/>
    <property type="match status" value="1"/>
</dbReference>
<evidence type="ECO:0000256" key="5">
    <source>
        <dbReference type="ARBA" id="ARBA00023014"/>
    </source>
</evidence>